<dbReference type="Gene3D" id="3.30.70.270">
    <property type="match status" value="1"/>
</dbReference>
<dbReference type="InterPro" id="IPR050469">
    <property type="entry name" value="Diguanylate_Cyclase"/>
</dbReference>
<evidence type="ECO:0000313" key="4">
    <source>
        <dbReference type="EMBL" id="BCM25367.1"/>
    </source>
</evidence>
<proteinExistence type="predicted"/>
<dbReference type="SUPFAM" id="SSF55073">
    <property type="entry name" value="Nucleotide cyclase"/>
    <property type="match status" value="1"/>
</dbReference>
<protein>
    <recommendedName>
        <fullName evidence="1">diguanylate cyclase</fullName>
        <ecNumber evidence="1">2.7.7.65</ecNumber>
    </recommendedName>
</protein>
<dbReference type="Proteomes" id="UP000826722">
    <property type="component" value="Chromosome"/>
</dbReference>
<dbReference type="InterPro" id="IPR000160">
    <property type="entry name" value="GGDEF_dom"/>
</dbReference>
<comment type="catalytic activity">
    <reaction evidence="2">
        <text>2 GTP = 3',3'-c-di-GMP + 2 diphosphate</text>
        <dbReference type="Rhea" id="RHEA:24898"/>
        <dbReference type="ChEBI" id="CHEBI:33019"/>
        <dbReference type="ChEBI" id="CHEBI:37565"/>
        <dbReference type="ChEBI" id="CHEBI:58805"/>
        <dbReference type="EC" id="2.7.7.65"/>
    </reaction>
</comment>
<evidence type="ECO:0000256" key="1">
    <source>
        <dbReference type="ARBA" id="ARBA00012528"/>
    </source>
</evidence>
<dbReference type="PANTHER" id="PTHR45138">
    <property type="entry name" value="REGULATORY COMPONENTS OF SENSORY TRANSDUCTION SYSTEM"/>
    <property type="match status" value="1"/>
</dbReference>
<keyword evidence="5" id="KW-1185">Reference proteome</keyword>
<dbReference type="EC" id="2.7.7.65" evidence="1"/>
<dbReference type="FunFam" id="3.30.70.270:FF:000001">
    <property type="entry name" value="Diguanylate cyclase domain protein"/>
    <property type="match status" value="1"/>
</dbReference>
<sequence>MNELENQATVDLLSGALTRRHFHEVCQTELARSLRYQYPISIAYIDLDNFKSVNDKLGHGMGDKILVITAAAIKANLREGDLFGRLGGDEFALLLINTNRDEMEIIMNRMRESLMKAISLSQTEVTYSIGAVTYLSGMPITIHALLEIADEAMYAIKNSTKNSIKFVSI</sequence>
<reference evidence="4" key="1">
    <citation type="journal article" date="2021" name="Arch. Microbiol.">
        <title>Methyloradius palustris gen. nov., sp. nov., a methanol-oxidizing bacterium isolated from snow.</title>
        <authorList>
            <person name="Miyadera T."/>
            <person name="Kojima H."/>
            <person name="Fukui M."/>
        </authorList>
    </citation>
    <scope>NUCLEOTIDE SEQUENCE</scope>
    <source>
        <strain evidence="4">Zm11</strain>
    </source>
</reference>
<dbReference type="AlphaFoldDB" id="A0A8D5G039"/>
<dbReference type="Pfam" id="PF00990">
    <property type="entry name" value="GGDEF"/>
    <property type="match status" value="1"/>
</dbReference>
<organism evidence="4 5">
    <name type="scientific">Methyloradius palustris</name>
    <dbReference type="NCBI Taxonomy" id="2778876"/>
    <lineage>
        <taxon>Bacteria</taxon>
        <taxon>Pseudomonadati</taxon>
        <taxon>Pseudomonadota</taxon>
        <taxon>Betaproteobacteria</taxon>
        <taxon>Nitrosomonadales</taxon>
        <taxon>Methylophilaceae</taxon>
        <taxon>Methyloradius</taxon>
    </lineage>
</organism>
<accession>A0A8D5G039</accession>
<dbReference type="KEGG" id="mpau:ZMTM_16260"/>
<dbReference type="PANTHER" id="PTHR45138:SF9">
    <property type="entry name" value="DIGUANYLATE CYCLASE DGCM-RELATED"/>
    <property type="match status" value="1"/>
</dbReference>
<evidence type="ECO:0000256" key="2">
    <source>
        <dbReference type="ARBA" id="ARBA00034247"/>
    </source>
</evidence>
<dbReference type="InterPro" id="IPR029787">
    <property type="entry name" value="Nucleotide_cyclase"/>
</dbReference>
<evidence type="ECO:0000313" key="5">
    <source>
        <dbReference type="Proteomes" id="UP000826722"/>
    </source>
</evidence>
<dbReference type="InterPro" id="IPR043128">
    <property type="entry name" value="Rev_trsase/Diguanyl_cyclase"/>
</dbReference>
<feature type="domain" description="GGDEF" evidence="3">
    <location>
        <begin position="38"/>
        <end position="169"/>
    </location>
</feature>
<dbReference type="SMART" id="SM00267">
    <property type="entry name" value="GGDEF"/>
    <property type="match status" value="1"/>
</dbReference>
<evidence type="ECO:0000259" key="3">
    <source>
        <dbReference type="PROSITE" id="PS50887"/>
    </source>
</evidence>
<gene>
    <name evidence="4" type="ORF">ZMTM_16260</name>
</gene>
<dbReference type="PROSITE" id="PS50887">
    <property type="entry name" value="GGDEF"/>
    <property type="match status" value="1"/>
</dbReference>
<dbReference type="GO" id="GO:0052621">
    <property type="term" value="F:diguanylate cyclase activity"/>
    <property type="evidence" value="ECO:0007669"/>
    <property type="project" value="UniProtKB-EC"/>
</dbReference>
<dbReference type="CDD" id="cd01949">
    <property type="entry name" value="GGDEF"/>
    <property type="match status" value="1"/>
</dbReference>
<dbReference type="NCBIfam" id="TIGR00254">
    <property type="entry name" value="GGDEF"/>
    <property type="match status" value="1"/>
</dbReference>
<dbReference type="EMBL" id="AP024110">
    <property type="protein sequence ID" value="BCM25367.1"/>
    <property type="molecule type" value="Genomic_DNA"/>
</dbReference>
<name>A0A8D5G039_9PROT</name>